<feature type="transmembrane region" description="Helical" evidence="1">
    <location>
        <begin position="246"/>
        <end position="268"/>
    </location>
</feature>
<reference evidence="2" key="1">
    <citation type="submission" date="2022-08" db="EMBL/GenBank/DDBJ databases">
        <authorList>
            <consortium name="DOE Joint Genome Institute"/>
            <person name="Min B."/>
            <person name="Riley R."/>
            <person name="Sierra-Patev S."/>
            <person name="Naranjo-Ortiz M."/>
            <person name="Looney B."/>
            <person name="Konkel Z."/>
            <person name="Slot J.C."/>
            <person name="Sakamoto Y."/>
            <person name="Steenwyk J.L."/>
            <person name="Rokas A."/>
            <person name="Carro J."/>
            <person name="Camarero S."/>
            <person name="Ferreira P."/>
            <person name="Molpeceres G."/>
            <person name="Ruiz-Duenas F.J."/>
            <person name="Serrano A."/>
            <person name="Henrissat B."/>
            <person name="Drula E."/>
            <person name="Hughes K.W."/>
            <person name="Mata J.L."/>
            <person name="Ishikawa N.K."/>
            <person name="Vargas-Isla R."/>
            <person name="Ushijima S."/>
            <person name="Smith C.A."/>
            <person name="Ahrendt S."/>
            <person name="Andreopoulos W."/>
            <person name="He G."/>
            <person name="Labutti K."/>
            <person name="Lipzen A."/>
            <person name="Ng V."/>
            <person name="Sandor L."/>
            <person name="Barry K."/>
            <person name="Martinez A.T."/>
            <person name="Xiao Y."/>
            <person name="Gibbons J.G."/>
            <person name="Terashima K."/>
            <person name="Hibbett D.S."/>
            <person name="Grigoriev I.V."/>
        </authorList>
    </citation>
    <scope>NUCLEOTIDE SEQUENCE</scope>
    <source>
        <strain evidence="2">Sp2 HRB7682 ss15</strain>
    </source>
</reference>
<dbReference type="AlphaFoldDB" id="A0A9W9DHI3"/>
<dbReference type="InterPro" id="IPR021362">
    <property type="entry name" value="DUF2834"/>
</dbReference>
<keyword evidence="1" id="KW-0472">Membrane</keyword>
<comment type="caution">
    <text evidence="2">The sequence shown here is derived from an EMBL/GenBank/DDBJ whole genome shotgun (WGS) entry which is preliminary data.</text>
</comment>
<accession>A0A9W9DHI3</accession>
<evidence type="ECO:0000256" key="1">
    <source>
        <dbReference type="SAM" id="Phobius"/>
    </source>
</evidence>
<dbReference type="Pfam" id="PF11196">
    <property type="entry name" value="DUF2834"/>
    <property type="match status" value="1"/>
</dbReference>
<keyword evidence="1" id="KW-0812">Transmembrane</keyword>
<feature type="transmembrane region" description="Helical" evidence="1">
    <location>
        <begin position="146"/>
        <end position="171"/>
    </location>
</feature>
<keyword evidence="1" id="KW-1133">Transmembrane helix</keyword>
<feature type="transmembrane region" description="Helical" evidence="1">
    <location>
        <begin position="46"/>
        <end position="67"/>
    </location>
</feature>
<proteinExistence type="predicted"/>
<sequence>MNRYVALAVFASYFSIIAVILGILLKILLRQHDLQKNILNRKRATLFFLLAIGSFIHTWYCCIDFMMRYVQWSLNDYETKVGTFDGTYVDRLGNWLINTALFEQAWYTVCSGPVNWWISQQLCSYTVGAWTIFIFVEGKHRQIKYVWMYMLLGQLVAISVASNLFYVALCLSTSPTTRQARSASPVLWLSIFLSLVSVSYSPFTDKRIFLPNLLVMHTLAAVPLLFRPYLDTLSVPRFSLSFSSLYLLVFVVTAFIHIWNSIVLYYSLDEPFVGALWGALFSHPAQSSIGWDVIWTSASFVMWAITSQARHRFVSLVTPLISVGVVAPALASLEYDGQGFLQGSPKAE</sequence>
<feature type="transmembrane region" description="Helical" evidence="1">
    <location>
        <begin position="183"/>
        <end position="202"/>
    </location>
</feature>
<feature type="transmembrane region" description="Helical" evidence="1">
    <location>
        <begin position="313"/>
        <end position="331"/>
    </location>
</feature>
<name>A0A9W9DHI3_9AGAR</name>
<evidence type="ECO:0000313" key="2">
    <source>
        <dbReference type="EMBL" id="KAJ4469686.1"/>
    </source>
</evidence>
<feature type="transmembrane region" description="Helical" evidence="1">
    <location>
        <begin position="6"/>
        <end position="25"/>
    </location>
</feature>
<dbReference type="Proteomes" id="UP001150238">
    <property type="component" value="Unassembled WGS sequence"/>
</dbReference>
<reference evidence="2" key="2">
    <citation type="journal article" date="2023" name="Proc. Natl. Acad. Sci. U.S.A.">
        <title>A global phylogenomic analysis of the shiitake genus Lentinula.</title>
        <authorList>
            <person name="Sierra-Patev S."/>
            <person name="Min B."/>
            <person name="Naranjo-Ortiz M."/>
            <person name="Looney B."/>
            <person name="Konkel Z."/>
            <person name="Slot J.C."/>
            <person name="Sakamoto Y."/>
            <person name="Steenwyk J.L."/>
            <person name="Rokas A."/>
            <person name="Carro J."/>
            <person name="Camarero S."/>
            <person name="Ferreira P."/>
            <person name="Molpeceres G."/>
            <person name="Ruiz-Duenas F.J."/>
            <person name="Serrano A."/>
            <person name="Henrissat B."/>
            <person name="Drula E."/>
            <person name="Hughes K.W."/>
            <person name="Mata J.L."/>
            <person name="Ishikawa N.K."/>
            <person name="Vargas-Isla R."/>
            <person name="Ushijima S."/>
            <person name="Smith C.A."/>
            <person name="Donoghue J."/>
            <person name="Ahrendt S."/>
            <person name="Andreopoulos W."/>
            <person name="He G."/>
            <person name="LaButti K."/>
            <person name="Lipzen A."/>
            <person name="Ng V."/>
            <person name="Riley R."/>
            <person name="Sandor L."/>
            <person name="Barry K."/>
            <person name="Martinez A.T."/>
            <person name="Xiao Y."/>
            <person name="Gibbons J.G."/>
            <person name="Terashima K."/>
            <person name="Grigoriev I.V."/>
            <person name="Hibbett D."/>
        </authorList>
    </citation>
    <scope>NUCLEOTIDE SEQUENCE</scope>
    <source>
        <strain evidence="2">Sp2 HRB7682 ss15</strain>
    </source>
</reference>
<protein>
    <submittedName>
        <fullName evidence="2">Uncharacterized protein</fullName>
    </submittedName>
</protein>
<gene>
    <name evidence="2" type="ORF">C8J55DRAFT_436921</name>
</gene>
<feature type="transmembrane region" description="Helical" evidence="1">
    <location>
        <begin position="208"/>
        <end position="226"/>
    </location>
</feature>
<dbReference type="EMBL" id="JANVFS010000034">
    <property type="protein sequence ID" value="KAJ4469686.1"/>
    <property type="molecule type" value="Genomic_DNA"/>
</dbReference>
<organism evidence="2 3">
    <name type="scientific">Lentinula lateritia</name>
    <dbReference type="NCBI Taxonomy" id="40482"/>
    <lineage>
        <taxon>Eukaryota</taxon>
        <taxon>Fungi</taxon>
        <taxon>Dikarya</taxon>
        <taxon>Basidiomycota</taxon>
        <taxon>Agaricomycotina</taxon>
        <taxon>Agaricomycetes</taxon>
        <taxon>Agaricomycetidae</taxon>
        <taxon>Agaricales</taxon>
        <taxon>Marasmiineae</taxon>
        <taxon>Omphalotaceae</taxon>
        <taxon>Lentinula</taxon>
    </lineage>
</organism>
<evidence type="ECO:0000313" key="3">
    <source>
        <dbReference type="Proteomes" id="UP001150238"/>
    </source>
</evidence>